<dbReference type="InterPro" id="IPR009506">
    <property type="entry name" value="YjiS-like"/>
</dbReference>
<dbReference type="Pfam" id="PF06568">
    <property type="entry name" value="YjiS-like"/>
    <property type="match status" value="1"/>
</dbReference>
<accession>A0A557RZD7</accession>
<comment type="caution">
    <text evidence="2">The sequence shown here is derived from an EMBL/GenBank/DDBJ whole genome shotgun (WGS) entry which is preliminary data.</text>
</comment>
<dbReference type="RefSeq" id="WP_144360212.1">
    <property type="nucleotide sequence ID" value="NZ_VMNH01000024.1"/>
</dbReference>
<name>A0A557RZD7_9GAMM</name>
<reference evidence="2 3" key="1">
    <citation type="submission" date="2019-07" db="EMBL/GenBank/DDBJ databases">
        <title>The pathways for chlorine oxyanion respiration interact through the shared metabolite chlorate.</title>
        <authorList>
            <person name="Barnum T.P."/>
            <person name="Cheng Y."/>
            <person name="Hill K.A."/>
            <person name="Lucas L.N."/>
            <person name="Carlson H.K."/>
            <person name="Coates J.D."/>
        </authorList>
    </citation>
    <scope>NUCLEOTIDE SEQUENCE [LARGE SCALE GENOMIC DNA]</scope>
    <source>
        <strain evidence="2 3">BK-1</strain>
    </source>
</reference>
<dbReference type="EMBL" id="VMNH01000024">
    <property type="protein sequence ID" value="TVO70498.1"/>
    <property type="molecule type" value="Genomic_DNA"/>
</dbReference>
<feature type="domain" description="YjiS-like" evidence="1">
    <location>
        <begin position="28"/>
        <end position="57"/>
    </location>
</feature>
<evidence type="ECO:0000313" key="2">
    <source>
        <dbReference type="EMBL" id="TVO70498.1"/>
    </source>
</evidence>
<evidence type="ECO:0000313" key="3">
    <source>
        <dbReference type="Proteomes" id="UP000316649"/>
    </source>
</evidence>
<sequence length="67" mass="8096">MELTLFKLTSTTRRCIQHIPLAVQLTIWYERYRQRRALLRLDDRMLKDIGVSRCEAEQESGKPFWVE</sequence>
<proteinExistence type="predicted"/>
<evidence type="ECO:0000259" key="1">
    <source>
        <dbReference type="Pfam" id="PF06568"/>
    </source>
</evidence>
<organism evidence="2 3">
    <name type="scientific">Sedimenticola selenatireducens</name>
    <dbReference type="NCBI Taxonomy" id="191960"/>
    <lineage>
        <taxon>Bacteria</taxon>
        <taxon>Pseudomonadati</taxon>
        <taxon>Pseudomonadota</taxon>
        <taxon>Gammaproteobacteria</taxon>
        <taxon>Chromatiales</taxon>
        <taxon>Sedimenticolaceae</taxon>
        <taxon>Sedimenticola</taxon>
    </lineage>
</organism>
<keyword evidence="3" id="KW-1185">Reference proteome</keyword>
<dbReference type="Proteomes" id="UP000316649">
    <property type="component" value="Unassembled WGS sequence"/>
</dbReference>
<protein>
    <submittedName>
        <fullName evidence="2">DUF1127 domain-containing protein</fullName>
    </submittedName>
</protein>
<gene>
    <name evidence="2" type="ORF">FHP88_16560</name>
</gene>
<dbReference type="AlphaFoldDB" id="A0A557RZD7"/>